<protein>
    <submittedName>
        <fullName evidence="2">Allorecognition 2</fullName>
    </submittedName>
</protein>
<sequence length="350" mass="39859">MNIGHDNNIAAVLSTVNENSIKFTSQPRTFSRNFIITLNAVNELTDIKTVTLTKYKPTFALDIRTMVPNSAILVELNEDLNSESDLLEIFANFNEGSDVSPSIMFYYNLNFEENVFNIERFFGESKDAKAFIPIKSYIYVYRLAFDYSFNEIGLLFFRAKKAHTKNCVFKDSIYNVFNAGKNNEIISFLSNGNGTCEIVLLNLPVFDSSERNNNNLHAITHFWTTSDKNVTIFRGNANEELFFEFNNATDITLNAMLISSQLYTIILPLNGSIVIQLTSNNIINLTYPYKALWSTPFYGTPTTSTTTIDLTFIGQFNIPKNLYASIKILTYDTSDISNLDIRLFRDKQQP</sequence>
<dbReference type="Proteomes" id="UP000887580">
    <property type="component" value="Unplaced"/>
</dbReference>
<reference evidence="2" key="1">
    <citation type="submission" date="2022-11" db="UniProtKB">
        <authorList>
            <consortium name="WormBaseParasite"/>
        </authorList>
    </citation>
    <scope>IDENTIFICATION</scope>
</reference>
<dbReference type="WBParaSite" id="PS1159_v2.g22575.t1">
    <property type="protein sequence ID" value="PS1159_v2.g22575.t1"/>
    <property type="gene ID" value="PS1159_v2.g22575"/>
</dbReference>
<proteinExistence type="predicted"/>
<evidence type="ECO:0000313" key="2">
    <source>
        <dbReference type="WBParaSite" id="PS1159_v2.g22575.t1"/>
    </source>
</evidence>
<evidence type="ECO:0000313" key="1">
    <source>
        <dbReference type="Proteomes" id="UP000887580"/>
    </source>
</evidence>
<accession>A0AC35G1G2</accession>
<name>A0AC35G1G2_9BILA</name>
<organism evidence="1 2">
    <name type="scientific">Panagrolaimus sp. PS1159</name>
    <dbReference type="NCBI Taxonomy" id="55785"/>
    <lineage>
        <taxon>Eukaryota</taxon>
        <taxon>Metazoa</taxon>
        <taxon>Ecdysozoa</taxon>
        <taxon>Nematoda</taxon>
        <taxon>Chromadorea</taxon>
        <taxon>Rhabditida</taxon>
        <taxon>Tylenchina</taxon>
        <taxon>Panagrolaimomorpha</taxon>
        <taxon>Panagrolaimoidea</taxon>
        <taxon>Panagrolaimidae</taxon>
        <taxon>Panagrolaimus</taxon>
    </lineage>
</organism>